<reference evidence="1" key="1">
    <citation type="submission" date="2017-05" db="EMBL/GenBank/DDBJ databases">
        <title>The virome of a scalding spring: bacteriophages and archaeal viruses share the pool.</title>
        <authorList>
            <person name="Zablocki O.D.J."/>
            <person name="van Zyl L.J."/>
            <person name="Kirby B."/>
            <person name="Trindade M.I."/>
        </authorList>
    </citation>
    <scope>NUCLEOTIDE SEQUENCE</scope>
</reference>
<accession>A0A2Y9CIC4</accession>
<organism evidence="1">
    <name type="scientific">Hot spring virus BHS1</name>
    <dbReference type="NCBI Taxonomy" id="2024351"/>
    <lineage>
        <taxon>Viruses</taxon>
    </lineage>
</organism>
<sequence length="96" mass="10463">MADKDLPTNHDDEVAAIYNGAGEFFGGIPARDLTLAEFEALTPDQRELCATSGLYTITPAGLKLLPESPTLEFVKSGEPFKPKPFALEEKLTHDNQ</sequence>
<name>A0A2Y9CIC4_9VIRU</name>
<protein>
    <submittedName>
        <fullName evidence="1">Uncharacterized protein</fullName>
    </submittedName>
</protein>
<proteinExistence type="predicted"/>
<evidence type="ECO:0000313" key="1">
    <source>
        <dbReference type="EMBL" id="ASV43903.1"/>
    </source>
</evidence>
<dbReference type="EMBL" id="MF098556">
    <property type="protein sequence ID" value="ASV43903.1"/>
    <property type="molecule type" value="Genomic_DNA"/>
</dbReference>